<reference evidence="2" key="1">
    <citation type="submission" date="2022-11" db="UniProtKB">
        <authorList>
            <consortium name="WormBaseParasite"/>
        </authorList>
    </citation>
    <scope>IDENTIFICATION</scope>
</reference>
<organism evidence="1 2">
    <name type="scientific">Panagrolaimus sp. JU765</name>
    <dbReference type="NCBI Taxonomy" id="591449"/>
    <lineage>
        <taxon>Eukaryota</taxon>
        <taxon>Metazoa</taxon>
        <taxon>Ecdysozoa</taxon>
        <taxon>Nematoda</taxon>
        <taxon>Chromadorea</taxon>
        <taxon>Rhabditida</taxon>
        <taxon>Tylenchina</taxon>
        <taxon>Panagrolaimomorpha</taxon>
        <taxon>Panagrolaimoidea</taxon>
        <taxon>Panagrolaimidae</taxon>
        <taxon>Panagrolaimus</taxon>
    </lineage>
</organism>
<accession>A0AC34R4X4</accession>
<dbReference type="Proteomes" id="UP000887576">
    <property type="component" value="Unplaced"/>
</dbReference>
<protein>
    <submittedName>
        <fullName evidence="2">Uncharacterized protein</fullName>
    </submittedName>
</protein>
<dbReference type="WBParaSite" id="JU765_v2.g3428.t1">
    <property type="protein sequence ID" value="JU765_v2.g3428.t1"/>
    <property type="gene ID" value="JU765_v2.g3428"/>
</dbReference>
<name>A0AC34R4X4_9BILA</name>
<evidence type="ECO:0000313" key="2">
    <source>
        <dbReference type="WBParaSite" id="JU765_v2.g3428.t1"/>
    </source>
</evidence>
<evidence type="ECO:0000313" key="1">
    <source>
        <dbReference type="Proteomes" id="UP000887576"/>
    </source>
</evidence>
<proteinExistence type="predicted"/>
<sequence length="66" mass="7833">MYEEYFFEENVDIYFLIGCESTNSNITSLTVERQHSVIDRLFFKTELYTTADIFVLMLDECIGVKF</sequence>